<keyword evidence="2" id="KW-1185">Reference proteome</keyword>
<dbReference type="RefSeq" id="WP_058938314.1">
    <property type="nucleotide sequence ID" value="NZ_LLYW01000011.1"/>
</dbReference>
<proteinExistence type="predicted"/>
<dbReference type="OrthoDB" id="101984at2157"/>
<comment type="caution">
    <text evidence="1">The sequence shown here is derived from an EMBL/GenBank/DDBJ whole genome shotgun (WGS) entry which is preliminary data.</text>
</comment>
<sequence>MRRGYLLNVTVLLLIIPLLLLAATYQEASSYIITSQSQRTLVERQYFGINNIQDDLQNIVELSFKRAYLTLTEYVINNNFVNNASRELESLMVEGTLNGVSQSSMGDITIRDWFINTVSYLNSIGMDIEPSDPEEFINRHLEVTVGPLDSFHVAVRVKIKNITIIDGSGVVRYSGDIPAGNDKYIYSVVSIVGFEDPFIVRELNGLYTRVITPCKIPFPGETYGYYNISNQGDVDGLVLDWCYVGLPDNSSAGMYYPTILERFEGSMNQHEYYTILAEEFQRDLGFTQTLPVGLETFMVPDPSIDPTLLGALTSIGASVPSSYTSASYYFLKCAVEGTNCIIGDPVPPYPSFKLDTITKKLIFGQ</sequence>
<dbReference type="STRING" id="227598.APY94_03480"/>
<reference evidence="1 2" key="1">
    <citation type="submission" date="2015-10" db="EMBL/GenBank/DDBJ databases">
        <title>Draft genome sequence of Thermococcus celericrescens strain DSM 17994.</title>
        <authorList>
            <person name="Hong S.-J."/>
            <person name="Park C.-E."/>
            <person name="Shin J.-H."/>
        </authorList>
    </citation>
    <scope>NUCLEOTIDE SEQUENCE [LARGE SCALE GENOMIC DNA]</scope>
    <source>
        <strain evidence="1 2">DSM 17994</strain>
    </source>
</reference>
<dbReference type="Proteomes" id="UP000053462">
    <property type="component" value="Unassembled WGS sequence"/>
</dbReference>
<accession>A0A100XYL1</accession>
<evidence type="ECO:0000313" key="2">
    <source>
        <dbReference type="Proteomes" id="UP000053462"/>
    </source>
</evidence>
<evidence type="ECO:0000313" key="1">
    <source>
        <dbReference type="EMBL" id="KUH34046.1"/>
    </source>
</evidence>
<protein>
    <submittedName>
        <fullName evidence="1">Uncharacterized protein</fullName>
    </submittedName>
</protein>
<dbReference type="AlphaFoldDB" id="A0A100XYL1"/>
<organism evidence="1 2">
    <name type="scientific">Thermococcus celericrescens</name>
    <dbReference type="NCBI Taxonomy" id="227598"/>
    <lineage>
        <taxon>Archaea</taxon>
        <taxon>Methanobacteriati</taxon>
        <taxon>Methanobacteriota</taxon>
        <taxon>Thermococci</taxon>
        <taxon>Thermococcales</taxon>
        <taxon>Thermococcaceae</taxon>
        <taxon>Thermococcus</taxon>
    </lineage>
</organism>
<dbReference type="EMBL" id="LLYW01000011">
    <property type="protein sequence ID" value="KUH34046.1"/>
    <property type="molecule type" value="Genomic_DNA"/>
</dbReference>
<gene>
    <name evidence="1" type="ORF">APY94_03480</name>
</gene>
<name>A0A100XYL1_9EURY</name>